<name>A0AAW1K303_POPJA</name>
<dbReference type="Proteomes" id="UP001458880">
    <property type="component" value="Unassembled WGS sequence"/>
</dbReference>
<comment type="caution">
    <text evidence="1">The sequence shown here is derived from an EMBL/GenBank/DDBJ whole genome shotgun (WGS) entry which is preliminary data.</text>
</comment>
<proteinExistence type="predicted"/>
<organism evidence="1 2">
    <name type="scientific">Popillia japonica</name>
    <name type="common">Japanese beetle</name>
    <dbReference type="NCBI Taxonomy" id="7064"/>
    <lineage>
        <taxon>Eukaryota</taxon>
        <taxon>Metazoa</taxon>
        <taxon>Ecdysozoa</taxon>
        <taxon>Arthropoda</taxon>
        <taxon>Hexapoda</taxon>
        <taxon>Insecta</taxon>
        <taxon>Pterygota</taxon>
        <taxon>Neoptera</taxon>
        <taxon>Endopterygota</taxon>
        <taxon>Coleoptera</taxon>
        <taxon>Polyphaga</taxon>
        <taxon>Scarabaeiformia</taxon>
        <taxon>Scarabaeidae</taxon>
        <taxon>Rutelinae</taxon>
        <taxon>Popillia</taxon>
    </lineage>
</organism>
<accession>A0AAW1K303</accession>
<dbReference type="EMBL" id="JASPKY010000254">
    <property type="protein sequence ID" value="KAK9713028.1"/>
    <property type="molecule type" value="Genomic_DNA"/>
</dbReference>
<gene>
    <name evidence="1" type="ORF">QE152_g24609</name>
</gene>
<reference evidence="1 2" key="1">
    <citation type="journal article" date="2024" name="BMC Genomics">
        <title>De novo assembly and annotation of Popillia japonica's genome with initial clues to its potential as an invasive pest.</title>
        <authorList>
            <person name="Cucini C."/>
            <person name="Boschi S."/>
            <person name="Funari R."/>
            <person name="Cardaioli E."/>
            <person name="Iannotti N."/>
            <person name="Marturano G."/>
            <person name="Paoli F."/>
            <person name="Bruttini M."/>
            <person name="Carapelli A."/>
            <person name="Frati F."/>
            <person name="Nardi F."/>
        </authorList>
    </citation>
    <scope>NUCLEOTIDE SEQUENCE [LARGE SCALE GENOMIC DNA]</scope>
    <source>
        <strain evidence="1">DMR45628</strain>
    </source>
</reference>
<evidence type="ECO:0000313" key="1">
    <source>
        <dbReference type="EMBL" id="KAK9713028.1"/>
    </source>
</evidence>
<sequence length="131" mass="15455">MSSIQYQASCLSYRAWFQNKLDELYPIPSELSFLQSLVPTDDAVSEWFLRNWPPLRGISHQMVLKNDANILHTTTQSKRNKSPDGSEERCKYFAHHHPKTRHMESYQAKIHKNSVPYFVSRNLFDQKSLRK</sequence>
<evidence type="ECO:0000313" key="2">
    <source>
        <dbReference type="Proteomes" id="UP001458880"/>
    </source>
</evidence>
<protein>
    <submittedName>
        <fullName evidence="1">Uncharacterized protein</fullName>
    </submittedName>
</protein>
<dbReference type="AlphaFoldDB" id="A0AAW1K303"/>
<keyword evidence="2" id="KW-1185">Reference proteome</keyword>